<dbReference type="eggNOG" id="KOG4297">
    <property type="taxonomic scope" value="Eukaryota"/>
</dbReference>
<keyword evidence="3 5" id="KW-1015">Disulfide bond</keyword>
<accession>E9GSD1</accession>
<dbReference type="EMBL" id="GL732562">
    <property type="protein sequence ID" value="EFX77599.1"/>
    <property type="molecule type" value="Genomic_DNA"/>
</dbReference>
<dbReference type="Gene3D" id="2.10.70.10">
    <property type="entry name" value="Complement Module, domain 1"/>
    <property type="match status" value="6"/>
</dbReference>
<reference evidence="7 8" key="1">
    <citation type="journal article" date="2011" name="Science">
        <title>The ecoresponsive genome of Daphnia pulex.</title>
        <authorList>
            <person name="Colbourne J.K."/>
            <person name="Pfrender M.E."/>
            <person name="Gilbert D."/>
            <person name="Thomas W.K."/>
            <person name="Tucker A."/>
            <person name="Oakley T.H."/>
            <person name="Tokishita S."/>
            <person name="Aerts A."/>
            <person name="Arnold G.J."/>
            <person name="Basu M.K."/>
            <person name="Bauer D.J."/>
            <person name="Caceres C.E."/>
            <person name="Carmel L."/>
            <person name="Casola C."/>
            <person name="Choi J.H."/>
            <person name="Detter J.C."/>
            <person name="Dong Q."/>
            <person name="Dusheyko S."/>
            <person name="Eads B.D."/>
            <person name="Frohlich T."/>
            <person name="Geiler-Samerotte K.A."/>
            <person name="Gerlach D."/>
            <person name="Hatcher P."/>
            <person name="Jogdeo S."/>
            <person name="Krijgsveld J."/>
            <person name="Kriventseva E.V."/>
            <person name="Kultz D."/>
            <person name="Laforsch C."/>
            <person name="Lindquist E."/>
            <person name="Lopez J."/>
            <person name="Manak J.R."/>
            <person name="Muller J."/>
            <person name="Pangilinan J."/>
            <person name="Patwardhan R.P."/>
            <person name="Pitluck S."/>
            <person name="Pritham E.J."/>
            <person name="Rechtsteiner A."/>
            <person name="Rho M."/>
            <person name="Rogozin I.B."/>
            <person name="Sakarya O."/>
            <person name="Salamov A."/>
            <person name="Schaack S."/>
            <person name="Shapiro H."/>
            <person name="Shiga Y."/>
            <person name="Skalitzky C."/>
            <person name="Smith Z."/>
            <person name="Souvorov A."/>
            <person name="Sung W."/>
            <person name="Tang Z."/>
            <person name="Tsuchiya D."/>
            <person name="Tu H."/>
            <person name="Vos H."/>
            <person name="Wang M."/>
            <person name="Wolf Y.I."/>
            <person name="Yamagata H."/>
            <person name="Yamada T."/>
            <person name="Ye Y."/>
            <person name="Shaw J.R."/>
            <person name="Andrews J."/>
            <person name="Crease T.J."/>
            <person name="Tang H."/>
            <person name="Lucas S.M."/>
            <person name="Robertson H.M."/>
            <person name="Bork P."/>
            <person name="Koonin E.V."/>
            <person name="Zdobnov E.M."/>
            <person name="Grigoriev I.V."/>
            <person name="Lynch M."/>
            <person name="Boore J.L."/>
        </authorList>
    </citation>
    <scope>NUCLEOTIDE SEQUENCE [LARGE SCALE GENOMIC DNA]</scope>
</reference>
<feature type="domain" description="Sushi" evidence="6">
    <location>
        <begin position="213"/>
        <end position="265"/>
    </location>
</feature>
<evidence type="ECO:0000256" key="1">
    <source>
        <dbReference type="ARBA" id="ARBA00022659"/>
    </source>
</evidence>
<evidence type="ECO:0000256" key="2">
    <source>
        <dbReference type="ARBA" id="ARBA00022737"/>
    </source>
</evidence>
<feature type="domain" description="Sushi" evidence="6">
    <location>
        <begin position="1"/>
        <end position="37"/>
    </location>
</feature>
<dbReference type="STRING" id="6669.E9GSD1"/>
<dbReference type="SMART" id="SM00032">
    <property type="entry name" value="CCP"/>
    <property type="match status" value="6"/>
</dbReference>
<feature type="domain" description="Sushi" evidence="6">
    <location>
        <begin position="266"/>
        <end position="321"/>
    </location>
</feature>
<dbReference type="InParanoid" id="E9GSD1"/>
<keyword evidence="4" id="KW-0325">Glycoprotein</keyword>
<dbReference type="PROSITE" id="PS50923">
    <property type="entry name" value="SUSHI"/>
    <property type="match status" value="6"/>
</dbReference>
<dbReference type="AlphaFoldDB" id="E9GSD1"/>
<keyword evidence="2" id="KW-0677">Repeat</keyword>
<feature type="domain" description="Sushi" evidence="6">
    <location>
        <begin position="155"/>
        <end position="212"/>
    </location>
</feature>
<gene>
    <name evidence="7" type="ORF">DAPPUDRAFT_1343</name>
</gene>
<dbReference type="CDD" id="cd00033">
    <property type="entry name" value="CCP"/>
    <property type="match status" value="6"/>
</dbReference>
<proteinExistence type="predicted"/>
<feature type="domain" description="Sushi" evidence="6">
    <location>
        <begin position="38"/>
        <end position="94"/>
    </location>
</feature>
<dbReference type="Pfam" id="PF00084">
    <property type="entry name" value="Sushi"/>
    <property type="match status" value="6"/>
</dbReference>
<name>E9GSD1_DAPPU</name>
<feature type="non-terminal residue" evidence="7">
    <location>
        <position position="1"/>
    </location>
</feature>
<feature type="disulfide bond" evidence="5">
    <location>
        <begin position="183"/>
        <end position="210"/>
    </location>
</feature>
<evidence type="ECO:0000256" key="4">
    <source>
        <dbReference type="ARBA" id="ARBA00023180"/>
    </source>
</evidence>
<evidence type="ECO:0000313" key="8">
    <source>
        <dbReference type="Proteomes" id="UP000000305"/>
    </source>
</evidence>
<dbReference type="InterPro" id="IPR050350">
    <property type="entry name" value="Compl-Cell_Adhes-Reg"/>
</dbReference>
<keyword evidence="1 5" id="KW-0768">Sushi</keyword>
<evidence type="ECO:0000259" key="6">
    <source>
        <dbReference type="PROSITE" id="PS50923"/>
    </source>
</evidence>
<evidence type="ECO:0000313" key="7">
    <source>
        <dbReference type="EMBL" id="EFX77599.1"/>
    </source>
</evidence>
<evidence type="ECO:0000256" key="3">
    <source>
        <dbReference type="ARBA" id="ARBA00023157"/>
    </source>
</evidence>
<dbReference type="PANTHER" id="PTHR19325">
    <property type="entry name" value="COMPLEMENT COMPONENT-RELATED SUSHI DOMAIN-CONTAINING"/>
    <property type="match status" value="1"/>
</dbReference>
<feature type="non-terminal residue" evidence="7">
    <location>
        <position position="321"/>
    </location>
</feature>
<dbReference type="Proteomes" id="UP000000305">
    <property type="component" value="Unassembled WGS sequence"/>
</dbReference>
<feature type="domain" description="Sushi" evidence="6">
    <location>
        <begin position="95"/>
        <end position="154"/>
    </location>
</feature>
<dbReference type="SUPFAM" id="SSF57535">
    <property type="entry name" value="Complement control module/SCR domain"/>
    <property type="match status" value="6"/>
</dbReference>
<organism evidence="7 8">
    <name type="scientific">Daphnia pulex</name>
    <name type="common">Water flea</name>
    <dbReference type="NCBI Taxonomy" id="6669"/>
    <lineage>
        <taxon>Eukaryota</taxon>
        <taxon>Metazoa</taxon>
        <taxon>Ecdysozoa</taxon>
        <taxon>Arthropoda</taxon>
        <taxon>Crustacea</taxon>
        <taxon>Branchiopoda</taxon>
        <taxon>Diplostraca</taxon>
        <taxon>Cladocera</taxon>
        <taxon>Anomopoda</taxon>
        <taxon>Daphniidae</taxon>
        <taxon>Daphnia</taxon>
    </lineage>
</organism>
<sequence>SRITFSCQEGYQLNGEEQITCRLDGTWSHPVMPVCVTRSCGDPPNIDNGFAVVRGTGVDDTISYSCHTRQCPSVESRTCLSNGRWSEEDPACDPVVCAVPEAPEHGSCTVGGFVSGSTIRFECKPGFTLVGSATVTCLTDKSWSDRPSNPACDPVVCAVPEAPEDGSWTVDGFVPGSTIRFECKLGFTLVGSATVTCLTDKSWSDRTPSCQQITCPPLRDPEHGTVHYHSTAHYTCNRGYQLFGPGQRTCTDQGTWSDRGPQYRRVWCPEPQAPLQGFVMGTGRQHGDRVRYACSTGYRLIGADDSTCQADGTWSTVSPQC</sequence>
<feature type="disulfide bond" evidence="5">
    <location>
        <begin position="294"/>
        <end position="321"/>
    </location>
</feature>
<keyword evidence="8" id="KW-1185">Reference proteome</keyword>
<dbReference type="OrthoDB" id="5804959at2759"/>
<dbReference type="InterPro" id="IPR035976">
    <property type="entry name" value="Sushi/SCR/CCP_sf"/>
</dbReference>
<dbReference type="InterPro" id="IPR000436">
    <property type="entry name" value="Sushi_SCR_CCP_dom"/>
</dbReference>
<dbReference type="KEGG" id="dpx:DAPPUDRAFT_1343"/>
<evidence type="ECO:0000256" key="5">
    <source>
        <dbReference type="PROSITE-ProRule" id="PRU00302"/>
    </source>
</evidence>
<dbReference type="OMA" id="CTPVTQV"/>
<dbReference type="PANTHER" id="PTHR19325:SF575">
    <property type="entry name" value="LOCOMOTION-RELATED PROTEIN HIKARU GENKI"/>
    <property type="match status" value="1"/>
</dbReference>
<dbReference type="HOGENOM" id="CLU_020107_5_1_1"/>
<comment type="caution">
    <text evidence="5">Lacks conserved residue(s) required for the propagation of feature annotation.</text>
</comment>
<protein>
    <recommendedName>
        <fullName evidence="6">Sushi domain-containing protein</fullName>
    </recommendedName>
</protein>